<reference evidence="1 2" key="1">
    <citation type="submission" date="2017-11" db="EMBL/GenBank/DDBJ databases">
        <title>De novo assembly and phasing of dikaryotic genomes from two isolates of Puccinia coronata f. sp. avenae, the causal agent of oat crown rust.</title>
        <authorList>
            <person name="Miller M.E."/>
            <person name="Zhang Y."/>
            <person name="Omidvar V."/>
            <person name="Sperschneider J."/>
            <person name="Schwessinger B."/>
            <person name="Raley C."/>
            <person name="Palmer J.M."/>
            <person name="Garnica D."/>
            <person name="Upadhyaya N."/>
            <person name="Rathjen J."/>
            <person name="Taylor J.M."/>
            <person name="Park R.F."/>
            <person name="Dodds P.N."/>
            <person name="Hirsch C.D."/>
            <person name="Kianian S.F."/>
            <person name="Figueroa M."/>
        </authorList>
    </citation>
    <scope>NUCLEOTIDE SEQUENCE [LARGE SCALE GENOMIC DNA]</scope>
    <source>
        <strain evidence="1">12SD80</strain>
    </source>
</reference>
<dbReference type="EMBL" id="PGCI01000424">
    <property type="protein sequence ID" value="PLW27128.1"/>
    <property type="molecule type" value="Genomic_DNA"/>
</dbReference>
<gene>
    <name evidence="1" type="ORF">PCASD_26383</name>
</gene>
<evidence type="ECO:0000313" key="1">
    <source>
        <dbReference type="EMBL" id="PLW27128.1"/>
    </source>
</evidence>
<protein>
    <submittedName>
        <fullName evidence="1">Uncharacterized protein</fullName>
    </submittedName>
</protein>
<organism evidence="1 2">
    <name type="scientific">Puccinia coronata f. sp. avenae</name>
    <dbReference type="NCBI Taxonomy" id="200324"/>
    <lineage>
        <taxon>Eukaryota</taxon>
        <taxon>Fungi</taxon>
        <taxon>Dikarya</taxon>
        <taxon>Basidiomycota</taxon>
        <taxon>Pucciniomycotina</taxon>
        <taxon>Pucciniomycetes</taxon>
        <taxon>Pucciniales</taxon>
        <taxon>Pucciniaceae</taxon>
        <taxon>Puccinia</taxon>
    </lineage>
</organism>
<dbReference type="AlphaFoldDB" id="A0A2N5TNY1"/>
<evidence type="ECO:0000313" key="2">
    <source>
        <dbReference type="Proteomes" id="UP000235392"/>
    </source>
</evidence>
<proteinExistence type="predicted"/>
<dbReference type="Proteomes" id="UP000235392">
    <property type="component" value="Unassembled WGS sequence"/>
</dbReference>
<name>A0A2N5TNY1_9BASI</name>
<accession>A0A2N5TNY1</accession>
<sequence>MDRPFGVYHLDDGQSIKAVTHLDGPAVIEDFQVFFGWGLFSCSVHQEVSDLQEVHPK</sequence>
<comment type="caution">
    <text evidence="1">The sequence shown here is derived from an EMBL/GenBank/DDBJ whole genome shotgun (WGS) entry which is preliminary data.</text>
</comment>